<dbReference type="Proteomes" id="UP000002383">
    <property type="component" value="Chromosome"/>
</dbReference>
<evidence type="ECO:0000313" key="1">
    <source>
        <dbReference type="EMBL" id="ACL72711.1"/>
    </source>
</evidence>
<evidence type="ECO:0008006" key="3">
    <source>
        <dbReference type="Google" id="ProtNLM"/>
    </source>
</evidence>
<dbReference type="Pfam" id="PF10109">
    <property type="entry name" value="Phage_TAC_7"/>
    <property type="match status" value="1"/>
</dbReference>
<sequence>MDIKDGVAVIGKRDDVDVDVLREALVDVVELELISPREFGGERRESLTFREPSGYHVELVSKAASAKAQVEASFRILGECVGLGPEEVKGLGSRDLARMGQVLGYFLPDVRGGGI</sequence>
<reference evidence="1 2" key="1">
    <citation type="journal article" date="2011" name="Stand. Genomic Sci.">
        <title>Complete genome sequence of 'Thioalkalivibrio sulfidophilus' HL-EbGr7.</title>
        <authorList>
            <person name="Muyzer G."/>
            <person name="Sorokin D.Y."/>
            <person name="Mavromatis K."/>
            <person name="Lapidus A."/>
            <person name="Clum A."/>
            <person name="Ivanova N."/>
            <person name="Pati A."/>
            <person name="d'Haeseleer P."/>
            <person name="Woyke T."/>
            <person name="Kyrpides N.C."/>
        </authorList>
    </citation>
    <scope>NUCLEOTIDE SEQUENCE [LARGE SCALE GENOMIC DNA]</scope>
    <source>
        <strain evidence="1 2">HL-EbGR7</strain>
    </source>
</reference>
<keyword evidence="2" id="KW-1185">Reference proteome</keyword>
<dbReference type="AlphaFoldDB" id="B8GS07"/>
<dbReference type="InterPro" id="IPR019289">
    <property type="entry name" value="Phage_tail_E/E"/>
</dbReference>
<dbReference type="RefSeq" id="WP_012638194.1">
    <property type="nucleotide sequence ID" value="NC_011901.1"/>
</dbReference>
<protein>
    <recommendedName>
        <fullName evidence="3">Phage tail assembly protein</fullName>
    </recommendedName>
</protein>
<proteinExistence type="predicted"/>
<dbReference type="STRING" id="396588.Tgr7_1628"/>
<name>B8GS07_THISH</name>
<gene>
    <name evidence="1" type="ordered locus">Tgr7_1628</name>
</gene>
<dbReference type="OrthoDB" id="7065489at2"/>
<dbReference type="HOGENOM" id="CLU_2107897_0_0_6"/>
<dbReference type="EMBL" id="CP001339">
    <property type="protein sequence ID" value="ACL72711.1"/>
    <property type="molecule type" value="Genomic_DNA"/>
</dbReference>
<evidence type="ECO:0000313" key="2">
    <source>
        <dbReference type="Proteomes" id="UP000002383"/>
    </source>
</evidence>
<accession>B8GS07</accession>
<dbReference type="KEGG" id="tgr:Tgr7_1628"/>
<organism evidence="1 2">
    <name type="scientific">Thioalkalivibrio sulfidiphilus (strain HL-EbGR7)</name>
    <dbReference type="NCBI Taxonomy" id="396588"/>
    <lineage>
        <taxon>Bacteria</taxon>
        <taxon>Pseudomonadati</taxon>
        <taxon>Pseudomonadota</taxon>
        <taxon>Gammaproteobacteria</taxon>
        <taxon>Chromatiales</taxon>
        <taxon>Ectothiorhodospiraceae</taxon>
        <taxon>Thioalkalivibrio</taxon>
    </lineage>
</organism>